<evidence type="ECO:0000256" key="6">
    <source>
        <dbReference type="ARBA" id="ARBA00024937"/>
    </source>
</evidence>
<dbReference type="RefSeq" id="WP_021726550.1">
    <property type="nucleotide sequence ID" value="NZ_AWEZ01000059.1"/>
</dbReference>
<evidence type="ECO:0000256" key="2">
    <source>
        <dbReference type="ARBA" id="ARBA00022491"/>
    </source>
</evidence>
<dbReference type="Gene3D" id="1.10.10.10">
    <property type="entry name" value="Winged helix-like DNA-binding domain superfamily/Winged helix DNA-binding domain"/>
    <property type="match status" value="1"/>
</dbReference>
<evidence type="ECO:0000313" key="9">
    <source>
        <dbReference type="Proteomes" id="UP000016638"/>
    </source>
</evidence>
<keyword evidence="4" id="KW-0238">DNA-binding</keyword>
<dbReference type="InterPro" id="IPR014036">
    <property type="entry name" value="DeoR-like_C"/>
</dbReference>
<dbReference type="PATRIC" id="fig|1125712.3.peg.1642"/>
<evidence type="ECO:0000313" key="8">
    <source>
        <dbReference type="EMBL" id="ERL07504.1"/>
    </source>
</evidence>
<evidence type="ECO:0000256" key="4">
    <source>
        <dbReference type="ARBA" id="ARBA00023125"/>
    </source>
</evidence>
<keyword evidence="5" id="KW-0804">Transcription</keyword>
<dbReference type="InterPro" id="IPR037171">
    <property type="entry name" value="NagB/RpiA_transferase-like"/>
</dbReference>
<evidence type="ECO:0000259" key="7">
    <source>
        <dbReference type="PROSITE" id="PS51000"/>
    </source>
</evidence>
<proteinExistence type="predicted"/>
<dbReference type="Proteomes" id="UP000016638">
    <property type="component" value="Unassembled WGS sequence"/>
</dbReference>
<dbReference type="Gene3D" id="3.40.50.1360">
    <property type="match status" value="1"/>
</dbReference>
<dbReference type="SUPFAM" id="SSF46785">
    <property type="entry name" value="Winged helix' DNA-binding domain"/>
    <property type="match status" value="1"/>
</dbReference>
<keyword evidence="9" id="KW-1185">Reference proteome</keyword>
<dbReference type="PROSITE" id="PS00894">
    <property type="entry name" value="HTH_DEOR_1"/>
    <property type="match status" value="1"/>
</dbReference>
<name>U2T363_9ACTN</name>
<dbReference type="EMBL" id="AWEZ01000059">
    <property type="protein sequence ID" value="ERL07504.1"/>
    <property type="molecule type" value="Genomic_DNA"/>
</dbReference>
<keyword evidence="2" id="KW-0678">Repressor</keyword>
<dbReference type="PANTHER" id="PTHR30363">
    <property type="entry name" value="HTH-TYPE TRANSCRIPTIONAL REGULATOR SRLR-RELATED"/>
    <property type="match status" value="1"/>
</dbReference>
<dbReference type="SMART" id="SM01134">
    <property type="entry name" value="DeoRC"/>
    <property type="match status" value="1"/>
</dbReference>
<dbReference type="GO" id="GO:0003700">
    <property type="term" value="F:DNA-binding transcription factor activity"/>
    <property type="evidence" value="ECO:0007669"/>
    <property type="project" value="InterPro"/>
</dbReference>
<dbReference type="InterPro" id="IPR001034">
    <property type="entry name" value="DeoR_HTH"/>
</dbReference>
<dbReference type="InterPro" id="IPR036388">
    <property type="entry name" value="WH-like_DNA-bd_sf"/>
</dbReference>
<dbReference type="InterPro" id="IPR036390">
    <property type="entry name" value="WH_DNA-bd_sf"/>
</dbReference>
<comment type="function">
    <text evidence="6">Repressor of the lactose catabolism operon. Galactose-6-phosphate is the inducer.</text>
</comment>
<dbReference type="InterPro" id="IPR018356">
    <property type="entry name" value="Tscrpt_reg_HTH_DeoR_CS"/>
</dbReference>
<dbReference type="Pfam" id="PF00455">
    <property type="entry name" value="DeoRC"/>
    <property type="match status" value="1"/>
</dbReference>
<dbReference type="STRING" id="1125712.HMPREF1316_2294"/>
<organism evidence="8 9">
    <name type="scientific">Olsenella profusa F0195</name>
    <dbReference type="NCBI Taxonomy" id="1125712"/>
    <lineage>
        <taxon>Bacteria</taxon>
        <taxon>Bacillati</taxon>
        <taxon>Actinomycetota</taxon>
        <taxon>Coriobacteriia</taxon>
        <taxon>Coriobacteriales</taxon>
        <taxon>Atopobiaceae</taxon>
        <taxon>Olsenella</taxon>
    </lineage>
</organism>
<dbReference type="PANTHER" id="PTHR30363:SF4">
    <property type="entry name" value="GLYCEROL-3-PHOSPHATE REGULON REPRESSOR"/>
    <property type="match status" value="1"/>
</dbReference>
<keyword evidence="3" id="KW-0805">Transcription regulation</keyword>
<dbReference type="AlphaFoldDB" id="U2T363"/>
<evidence type="ECO:0000256" key="3">
    <source>
        <dbReference type="ARBA" id="ARBA00023015"/>
    </source>
</evidence>
<dbReference type="OrthoDB" id="7688673at2"/>
<dbReference type="SMART" id="SM00420">
    <property type="entry name" value="HTH_DEOR"/>
    <property type="match status" value="1"/>
</dbReference>
<dbReference type="GO" id="GO:0003677">
    <property type="term" value="F:DNA binding"/>
    <property type="evidence" value="ECO:0007669"/>
    <property type="project" value="UniProtKB-KW"/>
</dbReference>
<dbReference type="eggNOG" id="COG1349">
    <property type="taxonomic scope" value="Bacteria"/>
</dbReference>
<dbReference type="PROSITE" id="PS51000">
    <property type="entry name" value="HTH_DEOR_2"/>
    <property type="match status" value="1"/>
</dbReference>
<dbReference type="SUPFAM" id="SSF100950">
    <property type="entry name" value="NagB/RpiA/CoA transferase-like"/>
    <property type="match status" value="1"/>
</dbReference>
<evidence type="ECO:0000256" key="1">
    <source>
        <dbReference type="ARBA" id="ARBA00021390"/>
    </source>
</evidence>
<protein>
    <recommendedName>
        <fullName evidence="1">Lactose phosphotransferase system repressor</fullName>
    </recommendedName>
</protein>
<dbReference type="Pfam" id="PF08220">
    <property type="entry name" value="HTH_DeoR"/>
    <property type="match status" value="1"/>
</dbReference>
<comment type="caution">
    <text evidence="8">The sequence shown here is derived from an EMBL/GenBank/DDBJ whole genome shotgun (WGS) entry which is preliminary data.</text>
</comment>
<sequence>MGRRDTQILSALSERGRMDVATLAEELGVSQVTMRKDLDGLAGRRLVRREHGFAELGSTNDVAGRLAYHYAQKVSIARRAAELVSDGETVMVESGSCCALTARALLECRCDVTVITNSAFIAAYVRDLPHASVILLAGNYQMDAQVTVGPLVRASVASLSVDKLFVGTDGYSASSGFTNADALRAQAVHDMAERAANVYVVTESEKFSQRGVVSLDLSGRPVHVITDMGIDDSVRAQLAARGIGLLCAGEGA</sequence>
<accession>U2T363</accession>
<feature type="domain" description="HTH deoR-type" evidence="7">
    <location>
        <begin position="1"/>
        <end position="56"/>
    </location>
</feature>
<evidence type="ECO:0000256" key="5">
    <source>
        <dbReference type="ARBA" id="ARBA00023163"/>
    </source>
</evidence>
<gene>
    <name evidence="8" type="ORF">HMPREF1316_2294</name>
</gene>
<reference evidence="8 9" key="1">
    <citation type="submission" date="2013-08" db="EMBL/GenBank/DDBJ databases">
        <authorList>
            <person name="Durkin A.S."/>
            <person name="Haft D.R."/>
            <person name="McCorrison J."/>
            <person name="Torralba M."/>
            <person name="Gillis M."/>
            <person name="Haft D.H."/>
            <person name="Methe B."/>
            <person name="Sutton G."/>
            <person name="Nelson K.E."/>
        </authorList>
    </citation>
    <scope>NUCLEOTIDE SEQUENCE [LARGE SCALE GENOMIC DNA]</scope>
    <source>
        <strain evidence="8 9">F0195</strain>
    </source>
</reference>
<dbReference type="InterPro" id="IPR050313">
    <property type="entry name" value="Carb_Metab_HTH_regulators"/>
</dbReference>